<evidence type="ECO:0000313" key="1">
    <source>
        <dbReference type="EMBL" id="JAP87925.1"/>
    </source>
</evidence>
<organism evidence="1">
    <name type="scientific">Rhipicephalus appendiculatus</name>
    <name type="common">Brown ear tick</name>
    <dbReference type="NCBI Taxonomy" id="34631"/>
    <lineage>
        <taxon>Eukaryota</taxon>
        <taxon>Metazoa</taxon>
        <taxon>Ecdysozoa</taxon>
        <taxon>Arthropoda</taxon>
        <taxon>Chelicerata</taxon>
        <taxon>Arachnida</taxon>
        <taxon>Acari</taxon>
        <taxon>Parasitiformes</taxon>
        <taxon>Ixodida</taxon>
        <taxon>Ixodoidea</taxon>
        <taxon>Ixodidae</taxon>
        <taxon>Rhipicephalinae</taxon>
        <taxon>Rhipicephalus</taxon>
        <taxon>Rhipicephalus</taxon>
    </lineage>
</organism>
<sequence>FFSNITSRMSRFIARFFLGFNELSAPHKRMPHTQILYKILRSLGQRHKAYHRFNPTTHSSDPARPPKNTVPLLEGLLFLCLQVQRKN</sequence>
<dbReference type="EMBL" id="GEDV01000632">
    <property type="protein sequence ID" value="JAP87925.1"/>
    <property type="molecule type" value="Transcribed_RNA"/>
</dbReference>
<name>A0A131ZAT3_RHIAP</name>
<proteinExistence type="predicted"/>
<feature type="non-terminal residue" evidence="1">
    <location>
        <position position="1"/>
    </location>
</feature>
<accession>A0A131ZAT3</accession>
<dbReference type="AlphaFoldDB" id="A0A131ZAT3"/>
<reference evidence="1" key="1">
    <citation type="journal article" date="2016" name="Ticks Tick Borne Dis.">
        <title>De novo assembly and annotation of the salivary gland transcriptome of Rhipicephalus appendiculatus male and female ticks during blood feeding.</title>
        <authorList>
            <person name="de Castro M.H."/>
            <person name="de Klerk D."/>
            <person name="Pienaar R."/>
            <person name="Latif A.A."/>
            <person name="Rees D.J."/>
            <person name="Mans B.J."/>
        </authorList>
    </citation>
    <scope>NUCLEOTIDE SEQUENCE</scope>
    <source>
        <tissue evidence="1">Salivary glands</tissue>
    </source>
</reference>
<protein>
    <submittedName>
        <fullName evidence="1">Uncharacterized protein</fullName>
    </submittedName>
</protein>